<sequence>MTAPPSPDPHTVERARKLLGLWRGAVGGEKSKARGALMRVLEGAALTLRDLEAGLPPSRDPDDTLSLREAETLLAALDAGPEERDAALTRLADLEGLTVPEREQVLGFLDVGRLVASRAEGWVQAQPDSEISAEALAQAGRELTEAEVARAPGATLADAARDLSLLRAAQAVRPPRILRAAGEYEAAFLAYLCAALSGVPASSHGPDAQGHYQVEAHLSVNELSQVRARLAREEAGLRRELLRAARLYGREVGQQKL</sequence>
<dbReference type="AlphaFoldDB" id="A0A2Z3JFJ6"/>
<dbReference type="Proteomes" id="UP000245368">
    <property type="component" value="Chromosome"/>
</dbReference>
<protein>
    <submittedName>
        <fullName evidence="1">Uncharacterized protein</fullName>
    </submittedName>
</protein>
<accession>A0A2Z3JFJ6</accession>
<organism evidence="1 2">
    <name type="scientific">Deinococcus irradiatisoli</name>
    <dbReference type="NCBI Taxonomy" id="2202254"/>
    <lineage>
        <taxon>Bacteria</taxon>
        <taxon>Thermotogati</taxon>
        <taxon>Deinococcota</taxon>
        <taxon>Deinococci</taxon>
        <taxon>Deinococcales</taxon>
        <taxon>Deinococcaceae</taxon>
        <taxon>Deinococcus</taxon>
    </lineage>
</organism>
<dbReference type="EMBL" id="CP029494">
    <property type="protein sequence ID" value="AWN23745.1"/>
    <property type="molecule type" value="Genomic_DNA"/>
</dbReference>
<dbReference type="KEGG" id="dez:DKM44_11315"/>
<evidence type="ECO:0000313" key="2">
    <source>
        <dbReference type="Proteomes" id="UP000245368"/>
    </source>
</evidence>
<dbReference type="OrthoDB" id="62735at2"/>
<proteinExistence type="predicted"/>
<gene>
    <name evidence="1" type="ORF">DKM44_11315</name>
</gene>
<keyword evidence="2" id="KW-1185">Reference proteome</keyword>
<reference evidence="1 2" key="1">
    <citation type="submission" date="2018-05" db="EMBL/GenBank/DDBJ databases">
        <title>Complete Genome Sequence of Deinococcus sp. strain 17bor-2.</title>
        <authorList>
            <person name="Srinivasan S."/>
        </authorList>
    </citation>
    <scope>NUCLEOTIDE SEQUENCE [LARGE SCALE GENOMIC DNA]</scope>
    <source>
        <strain evidence="1 2">17bor-2</strain>
    </source>
</reference>
<dbReference type="RefSeq" id="WP_109827473.1">
    <property type="nucleotide sequence ID" value="NZ_CP029494.1"/>
</dbReference>
<evidence type="ECO:0000313" key="1">
    <source>
        <dbReference type="EMBL" id="AWN23745.1"/>
    </source>
</evidence>
<name>A0A2Z3JFJ6_9DEIO</name>